<reference evidence="3" key="1">
    <citation type="submission" date="2022-07" db="EMBL/GenBank/DDBJ databases">
        <title>Genome analysis of Parmales, a sister group of diatoms, reveals the evolutionary specialization of diatoms from phago-mixotrophs to photoautotrophs.</title>
        <authorList>
            <person name="Ban H."/>
            <person name="Sato S."/>
            <person name="Yoshikawa S."/>
            <person name="Kazumasa Y."/>
            <person name="Nakamura Y."/>
            <person name="Ichinomiya M."/>
            <person name="Saitoh K."/>
            <person name="Sato N."/>
            <person name="Blanc-Mathieu R."/>
            <person name="Endo H."/>
            <person name="Kuwata A."/>
            <person name="Ogata H."/>
        </authorList>
    </citation>
    <scope>NUCLEOTIDE SEQUENCE</scope>
</reference>
<evidence type="ECO:0000313" key="4">
    <source>
        <dbReference type="Proteomes" id="UP001165082"/>
    </source>
</evidence>
<feature type="non-terminal residue" evidence="3">
    <location>
        <position position="1179"/>
    </location>
</feature>
<feature type="compositionally biased region" description="Basic and acidic residues" evidence="1">
    <location>
        <begin position="140"/>
        <end position="152"/>
    </location>
</feature>
<dbReference type="EMBL" id="BRXZ01005998">
    <property type="protein sequence ID" value="GMH53718.1"/>
    <property type="molecule type" value="Genomic_DNA"/>
</dbReference>
<dbReference type="AlphaFoldDB" id="A0A9W7DSQ7"/>
<feature type="region of interest" description="Disordered" evidence="1">
    <location>
        <begin position="18"/>
        <end position="214"/>
    </location>
</feature>
<evidence type="ECO:0000256" key="1">
    <source>
        <dbReference type="SAM" id="MobiDB-lite"/>
    </source>
</evidence>
<dbReference type="Pfam" id="PF00078">
    <property type="entry name" value="RVT_1"/>
    <property type="match status" value="1"/>
</dbReference>
<name>A0A9W7DSQ7_9STRA</name>
<dbReference type="Proteomes" id="UP001165082">
    <property type="component" value="Unassembled WGS sequence"/>
</dbReference>
<feature type="compositionally biased region" description="Pro residues" evidence="1">
    <location>
        <begin position="32"/>
        <end position="44"/>
    </location>
</feature>
<dbReference type="PROSITE" id="PS50878">
    <property type="entry name" value="RT_POL"/>
    <property type="match status" value="1"/>
</dbReference>
<dbReference type="OrthoDB" id="4927418at2759"/>
<comment type="caution">
    <text evidence="3">The sequence shown here is derived from an EMBL/GenBank/DDBJ whole genome shotgun (WGS) entry which is preliminary data.</text>
</comment>
<evidence type="ECO:0000259" key="2">
    <source>
        <dbReference type="PROSITE" id="PS50878"/>
    </source>
</evidence>
<protein>
    <recommendedName>
        <fullName evidence="2">Reverse transcriptase domain-containing protein</fullName>
    </recommendedName>
</protein>
<feature type="non-terminal residue" evidence="3">
    <location>
        <position position="1"/>
    </location>
</feature>
<feature type="compositionally biased region" description="Polar residues" evidence="1">
    <location>
        <begin position="58"/>
        <end position="67"/>
    </location>
</feature>
<feature type="compositionally biased region" description="Basic and acidic residues" evidence="1">
    <location>
        <begin position="87"/>
        <end position="131"/>
    </location>
</feature>
<dbReference type="InterPro" id="IPR000477">
    <property type="entry name" value="RT_dom"/>
</dbReference>
<feature type="compositionally biased region" description="Basic and acidic residues" evidence="1">
    <location>
        <begin position="166"/>
        <end position="184"/>
    </location>
</feature>
<feature type="domain" description="Reverse transcriptase" evidence="2">
    <location>
        <begin position="518"/>
        <end position="758"/>
    </location>
</feature>
<organism evidence="3 4">
    <name type="scientific">Triparma retinervis</name>
    <dbReference type="NCBI Taxonomy" id="2557542"/>
    <lineage>
        <taxon>Eukaryota</taxon>
        <taxon>Sar</taxon>
        <taxon>Stramenopiles</taxon>
        <taxon>Ochrophyta</taxon>
        <taxon>Bolidophyceae</taxon>
        <taxon>Parmales</taxon>
        <taxon>Triparmaceae</taxon>
        <taxon>Triparma</taxon>
    </lineage>
</organism>
<keyword evidence="4" id="KW-1185">Reference proteome</keyword>
<gene>
    <name evidence="3" type="ORF">TrRE_jg11254</name>
</gene>
<accession>A0A9W7DSQ7</accession>
<sequence>TNLIDFGHYLQATYEDRNGAWNGPISQGNPPSSTPPPSNPPPNNPRTNRKRKKPSNPYTKRTTNPKTPRNPYAKKPPNDNTRNARAKAKESREKDQKKKEQEERNRAREANNSRNADEAKKRDEETQRNAKDATTQQAKENARRDKRDKDLKFNAATRSRRLTSAFDRHSQDVKTQKEHYDRRATNPTIPPTPEKYSPSTRYPKIPARKTPAERAAKEANRAAEITQRMRTASRALEEAETPEAKADAHKLIDAATADERRHPAHPYTTTESLNPYAIEAFDNLHPLDIASNYLNIPRRPPENLMAQLASIIGHAGIRRREAKSLGDTAGEDRWLKVVLVAPTLFLRHQSVSSPTPQQRIGMFYDNKFGELIADLTLDIEAAESKALDGILPNSEDTNTSNILRLISQGEYALAAARLESNVILDTGRTEVAAQLRERLGQPRLRELPGACCDDGKPFKRIEINVKKTFRRLKPNKGTGPNQVSSELLTSLSLDRPTTEGANDATDIAMHDLAHEYLNGSAPLWYYALDAHAEVMALSKSVTKINARPISMCSTITRAFKAAAVGKAYENAEETFAECQFGAGQKSGGHSQSIGATLLLESLPNTGGLILLDVENAYSSTDRALALEKVRKHPNTDIRSLYPVILSTYSPNGVAKGIDLEIQTGVAQGDPLSSILFAVAIHDSILELRAATQDSAISYQDDTVCPAQDLRKTLPHISKFATSLFNDTGLRLNPTKCTVVSKDPDNARKTKMSHLMATVRPTIIEPYLERLQSLILTHVKNLLSLDTTMEHITEDEQVVVLERLGLPIKQGGLGLTPLKDIARAAFVAALTQAIPRFSDRVIDNIHLKAAIPELSQLIGSDMGDANTHNRLAQFTSEEAMSKSITATAFFIAYAHLQEQNSTGIYDIRTKPERTPETGFLNAPIEGLGRDRDNPAALVTTRLQQKLYAPISNTYVDATNDFSHNNLPRESKVREALIYTNASRSSKAFLWANPSRQGAFSNADFITATNSYFGLPIPLCLANIGVRLSSNGKSLDAYGDNLANTTTITGPSNKTRHDNTLQVLADLAREAGSNFTIEDTTTFASARDPNSDSLLPPIIPDITIMSSNNKKIYDLKIVGTGTSGFRTGTEGTAIERRAEKVSTEYANKARKNDESRGDSATTKILQGLGGVTGLACGPRGE</sequence>
<proteinExistence type="predicted"/>
<evidence type="ECO:0000313" key="3">
    <source>
        <dbReference type="EMBL" id="GMH53718.1"/>
    </source>
</evidence>